<evidence type="ECO:0000256" key="2">
    <source>
        <dbReference type="ARBA" id="ARBA00023054"/>
    </source>
</evidence>
<feature type="domain" description="Multidrug resistance protein MdtA-like barrel-sandwich hybrid" evidence="4">
    <location>
        <begin position="71"/>
        <end position="197"/>
    </location>
</feature>
<dbReference type="Proteomes" id="UP000245887">
    <property type="component" value="Unassembled WGS sequence"/>
</dbReference>
<gene>
    <name evidence="6" type="ORF">C8D92_101106</name>
</gene>
<dbReference type="PANTHER" id="PTHR30469">
    <property type="entry name" value="MULTIDRUG RESISTANCE PROTEIN MDTA"/>
    <property type="match status" value="1"/>
</dbReference>
<dbReference type="NCBIfam" id="TIGR01730">
    <property type="entry name" value="RND_mfp"/>
    <property type="match status" value="1"/>
</dbReference>
<evidence type="ECO:0000259" key="5">
    <source>
        <dbReference type="Pfam" id="PF25954"/>
    </source>
</evidence>
<sequence length="358" mass="38950">MKNWILRYRSWLVIGVVLGLLLTWMVSGESVDPPVEDRPPSREVAVGVRISQASTVARSVQVQGQMMPEQQVRVRTKTTGEVVETPGVEGQPVKAGEVIARLDMNDRQARLREARANLQRAESDYRAAQRLAQQGFQGALQAERALADRESARARVRSIELDIEHTRIEAPISGTLNRRLARQGDYVTAGEPVAEIVRNDPLRAEIDIPQHRIGEVSTGMAANVTFVDGTERAGKVTYLSSVADQDTRTFLARVEVPNQDGRLPAGTSATVSIPVETVSAHALSPALVSRNADGQLGVKIAVDGEKGMQAQFITVTPVKATANQIWVEGLPEKVRLITLGQGFVRHGDPVRITDGVTP</sequence>
<dbReference type="InterPro" id="IPR058792">
    <property type="entry name" value="Beta-barrel_RND_2"/>
</dbReference>
<dbReference type="RefSeq" id="WP_165819211.1">
    <property type="nucleotide sequence ID" value="NZ_QEKQ01000001.1"/>
</dbReference>
<organism evidence="6 7">
    <name type="scientific">Tamilnaduibacter salinus</name>
    <dbReference type="NCBI Taxonomy" id="1484056"/>
    <lineage>
        <taxon>Bacteria</taxon>
        <taxon>Pseudomonadati</taxon>
        <taxon>Pseudomonadota</taxon>
        <taxon>Gammaproteobacteria</taxon>
        <taxon>Pseudomonadales</taxon>
        <taxon>Marinobacteraceae</taxon>
        <taxon>Tamilnaduibacter</taxon>
    </lineage>
</organism>
<accession>A0A2U1D0I3</accession>
<evidence type="ECO:0000313" key="6">
    <source>
        <dbReference type="EMBL" id="PVY78902.1"/>
    </source>
</evidence>
<comment type="caution">
    <text evidence="6">The sequence shown here is derived from an EMBL/GenBank/DDBJ whole genome shotgun (WGS) entry which is preliminary data.</text>
</comment>
<evidence type="ECO:0000256" key="3">
    <source>
        <dbReference type="SAM" id="Coils"/>
    </source>
</evidence>
<dbReference type="Pfam" id="PF25917">
    <property type="entry name" value="BSH_RND"/>
    <property type="match status" value="1"/>
</dbReference>
<dbReference type="GO" id="GO:0015562">
    <property type="term" value="F:efflux transmembrane transporter activity"/>
    <property type="evidence" value="ECO:0007669"/>
    <property type="project" value="TreeGrafter"/>
</dbReference>
<dbReference type="AlphaFoldDB" id="A0A2U1D0I3"/>
<feature type="domain" description="CusB-like beta-barrel" evidence="5">
    <location>
        <begin position="205"/>
        <end position="273"/>
    </location>
</feature>
<proteinExistence type="inferred from homology"/>
<dbReference type="Gene3D" id="2.40.50.100">
    <property type="match status" value="2"/>
</dbReference>
<dbReference type="GO" id="GO:1990281">
    <property type="term" value="C:efflux pump complex"/>
    <property type="evidence" value="ECO:0007669"/>
    <property type="project" value="TreeGrafter"/>
</dbReference>
<dbReference type="PANTHER" id="PTHR30469:SF29">
    <property type="entry name" value="BLR2860 PROTEIN"/>
    <property type="match status" value="1"/>
</dbReference>
<dbReference type="SUPFAM" id="SSF111369">
    <property type="entry name" value="HlyD-like secretion proteins"/>
    <property type="match status" value="1"/>
</dbReference>
<name>A0A2U1D0I3_9GAMM</name>
<dbReference type="EMBL" id="QEKQ01000001">
    <property type="protein sequence ID" value="PVY78902.1"/>
    <property type="molecule type" value="Genomic_DNA"/>
</dbReference>
<dbReference type="InterPro" id="IPR058625">
    <property type="entry name" value="MdtA-like_BSH"/>
</dbReference>
<reference evidence="6 7" key="1">
    <citation type="submission" date="2018-04" db="EMBL/GenBank/DDBJ databases">
        <title>Genomic Encyclopedia of Type Strains, Phase IV (KMG-IV): sequencing the most valuable type-strain genomes for metagenomic binning, comparative biology and taxonomic classification.</title>
        <authorList>
            <person name="Goeker M."/>
        </authorList>
    </citation>
    <scope>NUCLEOTIDE SEQUENCE [LARGE SCALE GENOMIC DNA]</scope>
    <source>
        <strain evidence="6 7">DSM 28688</strain>
    </source>
</reference>
<dbReference type="Gene3D" id="2.40.30.170">
    <property type="match status" value="1"/>
</dbReference>
<comment type="similarity">
    <text evidence="1">Belongs to the membrane fusion protein (MFP) (TC 8.A.1) family.</text>
</comment>
<evidence type="ECO:0000259" key="4">
    <source>
        <dbReference type="Pfam" id="PF25917"/>
    </source>
</evidence>
<evidence type="ECO:0000256" key="1">
    <source>
        <dbReference type="ARBA" id="ARBA00009477"/>
    </source>
</evidence>
<keyword evidence="2 3" id="KW-0175">Coiled coil</keyword>
<protein>
    <submittedName>
        <fullName evidence="6">Multidrug efflux system membrane fusion protein</fullName>
    </submittedName>
</protein>
<dbReference type="InterPro" id="IPR006143">
    <property type="entry name" value="RND_pump_MFP"/>
</dbReference>
<feature type="coiled-coil region" evidence="3">
    <location>
        <begin position="104"/>
        <end position="162"/>
    </location>
</feature>
<evidence type="ECO:0000313" key="7">
    <source>
        <dbReference type="Proteomes" id="UP000245887"/>
    </source>
</evidence>
<dbReference type="Pfam" id="PF25954">
    <property type="entry name" value="Beta-barrel_RND_2"/>
    <property type="match status" value="1"/>
</dbReference>